<gene>
    <name evidence="4" type="ORF">BOX17_00100</name>
</gene>
<dbReference type="Pfam" id="PF13191">
    <property type="entry name" value="AAA_16"/>
    <property type="match status" value="1"/>
</dbReference>
<dbReference type="PANTHER" id="PTHR16305:SF28">
    <property type="entry name" value="GUANYLATE CYCLASE DOMAIN-CONTAINING PROTEIN"/>
    <property type="match status" value="1"/>
</dbReference>
<dbReference type="OrthoDB" id="9806704at2"/>
<evidence type="ECO:0000313" key="4">
    <source>
        <dbReference type="EMBL" id="APE29499.1"/>
    </source>
</evidence>
<keyword evidence="1" id="KW-0547">Nucleotide-binding</keyword>
<dbReference type="EMBL" id="CP018139">
    <property type="protein sequence ID" value="APE29499.1"/>
    <property type="molecule type" value="Genomic_DNA"/>
</dbReference>
<protein>
    <submittedName>
        <fullName evidence="4">ATPase</fullName>
    </submittedName>
</protein>
<dbReference type="GO" id="GO:0004016">
    <property type="term" value="F:adenylate cyclase activity"/>
    <property type="evidence" value="ECO:0007669"/>
    <property type="project" value="TreeGrafter"/>
</dbReference>
<proteinExistence type="predicted"/>
<dbReference type="InterPro" id="IPR011990">
    <property type="entry name" value="TPR-like_helical_dom_sf"/>
</dbReference>
<keyword evidence="5" id="KW-1185">Reference proteome</keyword>
<feature type="domain" description="Bacterial transcriptional activator" evidence="3">
    <location>
        <begin position="111"/>
        <end position="246"/>
    </location>
</feature>
<dbReference type="GO" id="GO:0003677">
    <property type="term" value="F:DNA binding"/>
    <property type="evidence" value="ECO:0007669"/>
    <property type="project" value="InterPro"/>
</dbReference>
<dbReference type="GO" id="GO:0005524">
    <property type="term" value="F:ATP binding"/>
    <property type="evidence" value="ECO:0007669"/>
    <property type="project" value="UniProtKB-KW"/>
</dbReference>
<organism evidence="4 5">
    <name type="scientific">Halomonas aestuarii</name>
    <dbReference type="NCBI Taxonomy" id="1897729"/>
    <lineage>
        <taxon>Bacteria</taxon>
        <taxon>Pseudomonadati</taxon>
        <taxon>Pseudomonadota</taxon>
        <taxon>Gammaproteobacteria</taxon>
        <taxon>Oceanospirillales</taxon>
        <taxon>Halomonadaceae</taxon>
        <taxon>Halomonas</taxon>
    </lineage>
</organism>
<dbReference type="InterPro" id="IPR036388">
    <property type="entry name" value="WH-like_DNA-bd_sf"/>
</dbReference>
<dbReference type="InterPro" id="IPR016032">
    <property type="entry name" value="Sig_transdc_resp-reg_C-effctor"/>
</dbReference>
<dbReference type="InterPro" id="IPR027417">
    <property type="entry name" value="P-loop_NTPase"/>
</dbReference>
<dbReference type="SMART" id="SM01043">
    <property type="entry name" value="BTAD"/>
    <property type="match status" value="1"/>
</dbReference>
<dbReference type="SUPFAM" id="SSF48452">
    <property type="entry name" value="TPR-like"/>
    <property type="match status" value="1"/>
</dbReference>
<dbReference type="InterPro" id="IPR005158">
    <property type="entry name" value="BTAD"/>
</dbReference>
<accession>A0A1J0VBU8</accession>
<reference evidence="5" key="1">
    <citation type="submission" date="2016-11" db="EMBL/GenBank/DDBJ databases">
        <title>Halolamina sediminis sp. nov., an extremely halophilic archaeon isolated from solar salt.</title>
        <authorList>
            <person name="Koh H.-W."/>
            <person name="Rani S."/>
            <person name="Park S.-J."/>
        </authorList>
    </citation>
    <scope>NUCLEOTIDE SEQUENCE [LARGE SCALE GENOMIC DNA]</scope>
    <source>
        <strain evidence="5">Hb3</strain>
    </source>
</reference>
<keyword evidence="2" id="KW-0067">ATP-binding</keyword>
<evidence type="ECO:0000313" key="5">
    <source>
        <dbReference type="Proteomes" id="UP000181985"/>
    </source>
</evidence>
<dbReference type="RefSeq" id="WP_071941481.1">
    <property type="nucleotide sequence ID" value="NZ_CP018139.1"/>
</dbReference>
<evidence type="ECO:0000256" key="2">
    <source>
        <dbReference type="ARBA" id="ARBA00022840"/>
    </source>
</evidence>
<dbReference type="GO" id="GO:0005737">
    <property type="term" value="C:cytoplasm"/>
    <property type="evidence" value="ECO:0007669"/>
    <property type="project" value="TreeGrafter"/>
</dbReference>
<dbReference type="Gene3D" id="1.10.10.10">
    <property type="entry name" value="Winged helix-like DNA-binding domain superfamily/Winged helix DNA-binding domain"/>
    <property type="match status" value="1"/>
</dbReference>
<evidence type="ECO:0000256" key="1">
    <source>
        <dbReference type="ARBA" id="ARBA00022741"/>
    </source>
</evidence>
<dbReference type="SUPFAM" id="SSF52540">
    <property type="entry name" value="P-loop containing nucleoside triphosphate hydrolases"/>
    <property type="match status" value="1"/>
</dbReference>
<dbReference type="Proteomes" id="UP000181985">
    <property type="component" value="Chromosome"/>
</dbReference>
<dbReference type="InterPro" id="IPR041664">
    <property type="entry name" value="AAA_16"/>
</dbReference>
<dbReference type="Gene3D" id="1.25.40.10">
    <property type="entry name" value="Tetratricopeptide repeat domain"/>
    <property type="match status" value="1"/>
</dbReference>
<dbReference type="KEGG" id="hsi:BOX17_00100"/>
<dbReference type="PANTHER" id="PTHR16305">
    <property type="entry name" value="TESTICULAR SOLUBLE ADENYLYL CYCLASE"/>
    <property type="match status" value="1"/>
</dbReference>
<dbReference type="GO" id="GO:0006355">
    <property type="term" value="P:regulation of DNA-templated transcription"/>
    <property type="evidence" value="ECO:0007669"/>
    <property type="project" value="InterPro"/>
</dbReference>
<name>A0A1J0VBU8_9GAMM</name>
<dbReference type="SUPFAM" id="SSF46894">
    <property type="entry name" value="C-terminal effector domain of the bipartite response regulators"/>
    <property type="match status" value="1"/>
</dbReference>
<sequence length="1304" mass="146220">MRNAADDVHDNDRDHLALFGHFSLNLGDDVLTQFSYDKVKALLVYLLLHDQPVNRATLAELLWPDQGLSSGRTNLRHALHCLRQSLGAEAERVLSVSRQTIAFRLPASWRFDMHRLQALLDGPGDVETLEAVLACYRGDLAEELQLSSCAEYQRWLVQVRNEWRQRVIRFAEAVLEAQEPVPADVLESLVSRFSGYGPFHERLVRQLAEQGQLAAAHEQYNAYLQLLALSGQQPEPAFLQLARYWSDVPAEGPPLGPSGAFSRTLAMDSAPLREDEIEQRQLSVMAIRLRLKADLSARADARACLALQVELMRWLEQQCHHLGGFWLPGATGGLGLACFGTHGPAHQLAELVALYEHCRRVLPEESLRHWTGEGEPPRIELAAGLNSGRVVYLPERHLVDPLGQVTQGSLDLMSAAGGSELVISQDASQHMPPALDLQPRLSTRLVASDGRVRLRALVLGANEGGREALPPSLVGREGSLRTLRDALARAGIGLRQSVLVRGPSGLGKSALLVGFRQLEQSREAAICWQPTTRLSVQEPYGVARQLLRWYLGGRIDEASVSRLLDDDEALAPGSDPRLLLEEALGVREPREVAVLAQSGEAVELVVGLLHRLIGELTAERTLVLMIDDLQWLDEPSFKVLAGLQARLPINCPFLLVASHHGREALPSRLHWDQQVNLGRLDAMQSSRLLSQLARRYRIHLSPRLRGQIIERCDGVPLYLQEICRRVDMDRREGRSVQLDELPRGLLGLLASRIDQLDTDREVAHVAAVLGRRFRLDFLSECSGWEMSRLSTALEHMRRLEIIEPAEGDQAEREYQFTHQLLQEAAYLACPRDVRVNIHRQVVSLIEEHFPMWISRHPGDFATHLRRSGHYARGARYFELAAREALKVSANRTALKMADFGLASLRHVESQVEREISLLTVRGQAAFALEGHGSPTAHESFVRARELLAREEVDLDDENDLEQAFLVQWGLWVGCSQRHAHADAFSLASRLAGLADRLEDPRYRRLADFARASCEYWAGRISQAYDHLEEIDPLNVPMMIEWLPFSDHPQVAAACFQGWALCLRGDYQRAERQVESAIRLAERINHPGSLAMALMYAAALYRQLGHVHLATMRAERAFELTGTPDLHLWQVSSRCVLGWQRALAGDRDGLVQIEAAQEELAEVTGRDPYQRPSLWYVDACVALGELSRAEDYIDQCLMIARERTTLFVSELALHLARIRHRLGHPHEEVRSLTEQALVQAREDGNLHQQLSALELWLTLVDPQDEAAQAEFRGLLGVVSHGDAPALMRWRGLLDRRLPHAEDLSS</sequence>
<evidence type="ECO:0000259" key="3">
    <source>
        <dbReference type="SMART" id="SM01043"/>
    </source>
</evidence>